<keyword evidence="2" id="KW-1185">Reference proteome</keyword>
<gene>
    <name evidence="1" type="ORF">C8N45_111156</name>
</gene>
<evidence type="ECO:0000313" key="2">
    <source>
        <dbReference type="Proteomes" id="UP000244523"/>
    </source>
</evidence>
<accession>A0A2T6KBD0</accession>
<dbReference type="AlphaFoldDB" id="A0A2T6KBD0"/>
<dbReference type="EMBL" id="QBUD01000011">
    <property type="protein sequence ID" value="PUB12179.1"/>
    <property type="molecule type" value="Genomic_DNA"/>
</dbReference>
<proteinExistence type="predicted"/>
<reference evidence="1 2" key="1">
    <citation type="submission" date="2018-04" db="EMBL/GenBank/DDBJ databases">
        <title>Genomic Encyclopedia of Archaeal and Bacterial Type Strains, Phase II (KMG-II): from individual species to whole genera.</title>
        <authorList>
            <person name="Goeker M."/>
        </authorList>
    </citation>
    <scope>NUCLEOTIDE SEQUENCE [LARGE SCALE GENOMIC DNA]</scope>
    <source>
        <strain evidence="1 2">DSM 29955</strain>
    </source>
</reference>
<evidence type="ECO:0000313" key="1">
    <source>
        <dbReference type="EMBL" id="PUB12179.1"/>
    </source>
</evidence>
<name>A0A2T6KBD0_9RHOB</name>
<comment type="caution">
    <text evidence="1">The sequence shown here is derived from an EMBL/GenBank/DDBJ whole genome shotgun (WGS) entry which is preliminary data.</text>
</comment>
<sequence length="149" mass="16626">MASLIRKRAPAVWDQCLLNRDKHQIDRLLKSGHPVRLIDRFSAAPLRSCFGVYAGTNPQNRNSVAFLDLDLCDASIFSNAPEFASMNYRSAASAAIRDRRLTNEPSTSWTTKATVEEQLGEIISGELLDQNRICALQDFYHARISEVGA</sequence>
<organism evidence="1 2">
    <name type="scientific">Yoonia sediminilitoris</name>
    <dbReference type="NCBI Taxonomy" id="1286148"/>
    <lineage>
        <taxon>Bacteria</taxon>
        <taxon>Pseudomonadati</taxon>
        <taxon>Pseudomonadota</taxon>
        <taxon>Alphaproteobacteria</taxon>
        <taxon>Rhodobacterales</taxon>
        <taxon>Paracoccaceae</taxon>
        <taxon>Yoonia</taxon>
    </lineage>
</organism>
<protein>
    <submittedName>
        <fullName evidence="1">Uncharacterized protein</fullName>
    </submittedName>
</protein>
<dbReference type="Proteomes" id="UP000244523">
    <property type="component" value="Unassembled WGS sequence"/>
</dbReference>